<dbReference type="GO" id="GO:0007156">
    <property type="term" value="P:homophilic cell adhesion via plasma membrane adhesion molecules"/>
    <property type="evidence" value="ECO:0007669"/>
    <property type="project" value="InterPro"/>
</dbReference>
<proteinExistence type="predicted"/>
<evidence type="ECO:0000256" key="7">
    <source>
        <dbReference type="ARBA" id="ARBA00023136"/>
    </source>
</evidence>
<dbReference type="GO" id="GO:0016339">
    <property type="term" value="P:calcium-dependent cell-cell adhesion via plasma membrane cell adhesion molecules"/>
    <property type="evidence" value="ECO:0007669"/>
    <property type="project" value="TreeGrafter"/>
</dbReference>
<dbReference type="GO" id="GO:0000902">
    <property type="term" value="P:cell morphogenesis"/>
    <property type="evidence" value="ECO:0007669"/>
    <property type="project" value="TreeGrafter"/>
</dbReference>
<feature type="non-terminal residue" evidence="10">
    <location>
        <position position="1"/>
    </location>
</feature>
<keyword evidence="7" id="KW-0472">Membrane</keyword>
<dbReference type="Pfam" id="PF00028">
    <property type="entry name" value="Cadherin"/>
    <property type="match status" value="1"/>
</dbReference>
<name>A0A1A7WFW0_9TELE</name>
<dbReference type="InterPro" id="IPR039808">
    <property type="entry name" value="Cadherin"/>
</dbReference>
<comment type="subcellular location">
    <subcellularLocation>
        <location evidence="1">Membrane</location>
        <topology evidence="1">Single-pass membrane protein</topology>
    </subcellularLocation>
</comment>
<dbReference type="AlphaFoldDB" id="A0A1A7WFW0"/>
<gene>
    <name evidence="10" type="primary">CDH17</name>
</gene>
<dbReference type="EMBL" id="HADW01003205">
    <property type="protein sequence ID" value="SBP04605.1"/>
    <property type="molecule type" value="Transcribed_RNA"/>
</dbReference>
<dbReference type="SMART" id="SM00112">
    <property type="entry name" value="CA"/>
    <property type="match status" value="2"/>
</dbReference>
<dbReference type="InterPro" id="IPR002126">
    <property type="entry name" value="Cadherin-like_dom"/>
</dbReference>
<keyword evidence="3" id="KW-0732">Signal</keyword>
<dbReference type="GO" id="GO:0016477">
    <property type="term" value="P:cell migration"/>
    <property type="evidence" value="ECO:0007669"/>
    <property type="project" value="TreeGrafter"/>
</dbReference>
<dbReference type="Gene3D" id="2.60.40.60">
    <property type="entry name" value="Cadherins"/>
    <property type="match status" value="2"/>
</dbReference>
<dbReference type="PROSITE" id="PS50268">
    <property type="entry name" value="CADHERIN_2"/>
    <property type="match status" value="1"/>
</dbReference>
<evidence type="ECO:0000256" key="2">
    <source>
        <dbReference type="ARBA" id="ARBA00022692"/>
    </source>
</evidence>
<dbReference type="GO" id="GO:0045296">
    <property type="term" value="F:cadherin binding"/>
    <property type="evidence" value="ECO:0007669"/>
    <property type="project" value="TreeGrafter"/>
</dbReference>
<dbReference type="PROSITE" id="PS00232">
    <property type="entry name" value="CADHERIN_1"/>
    <property type="match status" value="1"/>
</dbReference>
<keyword evidence="6" id="KW-1133">Transmembrane helix</keyword>
<dbReference type="GO" id="GO:0016342">
    <property type="term" value="C:catenin complex"/>
    <property type="evidence" value="ECO:0007669"/>
    <property type="project" value="TreeGrafter"/>
</dbReference>
<dbReference type="SUPFAM" id="SSF49313">
    <property type="entry name" value="Cadherin-like"/>
    <property type="match status" value="2"/>
</dbReference>
<evidence type="ECO:0000256" key="4">
    <source>
        <dbReference type="ARBA" id="ARBA00022737"/>
    </source>
</evidence>
<dbReference type="GO" id="GO:0008013">
    <property type="term" value="F:beta-catenin binding"/>
    <property type="evidence" value="ECO:0007669"/>
    <property type="project" value="TreeGrafter"/>
</dbReference>
<evidence type="ECO:0000256" key="8">
    <source>
        <dbReference type="PROSITE-ProRule" id="PRU00043"/>
    </source>
</evidence>
<dbReference type="PANTHER" id="PTHR24027">
    <property type="entry name" value="CADHERIN-23"/>
    <property type="match status" value="1"/>
</dbReference>
<feature type="non-terminal residue" evidence="10">
    <location>
        <position position="149"/>
    </location>
</feature>
<dbReference type="InterPro" id="IPR020894">
    <property type="entry name" value="Cadherin_CS"/>
</dbReference>
<dbReference type="GO" id="GO:0007043">
    <property type="term" value="P:cell-cell junction assembly"/>
    <property type="evidence" value="ECO:0007669"/>
    <property type="project" value="TreeGrafter"/>
</dbReference>
<keyword evidence="4" id="KW-0677">Repeat</keyword>
<dbReference type="GO" id="GO:0044331">
    <property type="term" value="P:cell-cell adhesion mediated by cadherin"/>
    <property type="evidence" value="ECO:0007669"/>
    <property type="project" value="TreeGrafter"/>
</dbReference>
<dbReference type="InterPro" id="IPR015919">
    <property type="entry name" value="Cadherin-like_sf"/>
</dbReference>
<dbReference type="GO" id="GO:0005509">
    <property type="term" value="F:calcium ion binding"/>
    <property type="evidence" value="ECO:0007669"/>
    <property type="project" value="UniProtKB-UniRule"/>
</dbReference>
<evidence type="ECO:0000256" key="6">
    <source>
        <dbReference type="ARBA" id="ARBA00022989"/>
    </source>
</evidence>
<dbReference type="PANTHER" id="PTHR24027:SF422">
    <property type="entry name" value="CADHERIN DOMAIN-CONTAINING PROTEIN"/>
    <property type="match status" value="1"/>
</dbReference>
<protein>
    <submittedName>
        <fullName evidence="10">Cadherin 17, LI cadherin (Liver-intestine)</fullName>
    </submittedName>
</protein>
<evidence type="ECO:0000313" key="10">
    <source>
        <dbReference type="EMBL" id="SBP04605.1"/>
    </source>
</evidence>
<dbReference type="GO" id="GO:0005912">
    <property type="term" value="C:adherens junction"/>
    <property type="evidence" value="ECO:0007669"/>
    <property type="project" value="TreeGrafter"/>
</dbReference>
<evidence type="ECO:0000259" key="9">
    <source>
        <dbReference type="PROSITE" id="PS50268"/>
    </source>
</evidence>
<dbReference type="CDD" id="cd11304">
    <property type="entry name" value="Cadherin_repeat"/>
    <property type="match status" value="2"/>
</dbReference>
<evidence type="ECO:0000256" key="5">
    <source>
        <dbReference type="ARBA" id="ARBA00022837"/>
    </source>
</evidence>
<reference evidence="10" key="1">
    <citation type="submission" date="2016-05" db="EMBL/GenBank/DDBJ databases">
        <authorList>
            <person name="Lavstsen T."/>
            <person name="Jespersen J.S."/>
        </authorList>
    </citation>
    <scope>NUCLEOTIDE SEQUENCE</scope>
    <source>
        <tissue evidence="10">Brain</tissue>
    </source>
</reference>
<dbReference type="GO" id="GO:0034332">
    <property type="term" value="P:adherens junction organization"/>
    <property type="evidence" value="ECO:0007669"/>
    <property type="project" value="TreeGrafter"/>
</dbReference>
<evidence type="ECO:0000256" key="3">
    <source>
        <dbReference type="ARBA" id="ARBA00022729"/>
    </source>
</evidence>
<organism evidence="10">
    <name type="scientific">Iconisemion striatum</name>
    <dbReference type="NCBI Taxonomy" id="60296"/>
    <lineage>
        <taxon>Eukaryota</taxon>
        <taxon>Metazoa</taxon>
        <taxon>Chordata</taxon>
        <taxon>Craniata</taxon>
        <taxon>Vertebrata</taxon>
        <taxon>Euteleostomi</taxon>
        <taxon>Actinopterygii</taxon>
        <taxon>Neopterygii</taxon>
        <taxon>Teleostei</taxon>
        <taxon>Neoteleostei</taxon>
        <taxon>Acanthomorphata</taxon>
        <taxon>Ovalentaria</taxon>
        <taxon>Atherinomorphae</taxon>
        <taxon>Cyprinodontiformes</taxon>
        <taxon>Nothobranchiidae</taxon>
        <taxon>Iconisemion</taxon>
    </lineage>
</organism>
<keyword evidence="2" id="KW-0812">Transmembrane</keyword>
<sequence>VNDFKLSGEGKDSIKVSKDGWLYLKKPLDWSQEDHYIISVEALADNVVVDGPVVVTINVLDVNNNAPQFNQSRYTTTVREKTPSVQKERELKFPFQITEDGEILLTQELDREDKEMYILVVFARDEHEQEVDPPLEIHVQVEDVNDNEP</sequence>
<keyword evidence="5 8" id="KW-0106">Calcium</keyword>
<reference evidence="10" key="2">
    <citation type="submission" date="2016-06" db="EMBL/GenBank/DDBJ databases">
        <title>The genome of a short-lived fish provides insights into sex chromosome evolution and the genetic control of aging.</title>
        <authorList>
            <person name="Reichwald K."/>
            <person name="Felder M."/>
            <person name="Petzold A."/>
            <person name="Koch P."/>
            <person name="Groth M."/>
            <person name="Platzer M."/>
        </authorList>
    </citation>
    <scope>NUCLEOTIDE SEQUENCE</scope>
    <source>
        <tissue evidence="10">Brain</tissue>
    </source>
</reference>
<dbReference type="PRINTS" id="PR00205">
    <property type="entry name" value="CADHERIN"/>
</dbReference>
<evidence type="ECO:0000256" key="1">
    <source>
        <dbReference type="ARBA" id="ARBA00004167"/>
    </source>
</evidence>
<feature type="domain" description="Cadherin" evidence="9">
    <location>
        <begin position="51"/>
        <end position="149"/>
    </location>
</feature>
<accession>A0A1A7WFW0</accession>